<dbReference type="RefSeq" id="WP_103432323.1">
    <property type="nucleotide sequence ID" value="NZ_PPXF01000065.1"/>
</dbReference>
<proteinExistence type="predicted"/>
<protein>
    <submittedName>
        <fullName evidence="2">Hydrolase</fullName>
    </submittedName>
</protein>
<keyword evidence="2" id="KW-0378">Hydrolase</keyword>
<sequence length="274" mass="28518">MPTVRSRDGTTIAFDSLGSGPAMILVDGATCYRDAGPMRPLAALMADSFTVYVYDRRGRGASGDTVPFSVDREIDDIAALTRSAGGHAALFGMSSGGALALAAAAQLGAAVSELAVYEVPVSIDLDPVATTYSRKLSAALAAGRRGDAMALFLARVGMPAEQIEGMRQTPMWAGFEAIAPTLAYDDAVLGDGLLPYDRIEAVQVPAVVLSGEFAPEFIRESARALATALPNGRHVELPGQSHDVDIAVLAAALHGSLDSQARRTDNEPEMPSAT</sequence>
<name>A0A2S3Z5P6_9MICO</name>
<evidence type="ECO:0000259" key="1">
    <source>
        <dbReference type="Pfam" id="PF12697"/>
    </source>
</evidence>
<feature type="domain" description="AB hydrolase-1" evidence="1">
    <location>
        <begin position="29"/>
        <end position="243"/>
    </location>
</feature>
<dbReference type="AlphaFoldDB" id="A0A2S3Z5P6"/>
<dbReference type="Pfam" id="PF12697">
    <property type="entry name" value="Abhydrolase_6"/>
    <property type="match status" value="1"/>
</dbReference>
<dbReference type="InterPro" id="IPR029058">
    <property type="entry name" value="AB_hydrolase_fold"/>
</dbReference>
<dbReference type="PANTHER" id="PTHR43433">
    <property type="entry name" value="HYDROLASE, ALPHA/BETA FOLD FAMILY PROTEIN"/>
    <property type="match status" value="1"/>
</dbReference>
<evidence type="ECO:0000313" key="3">
    <source>
        <dbReference type="Proteomes" id="UP000237104"/>
    </source>
</evidence>
<dbReference type="Gene3D" id="3.40.50.1820">
    <property type="entry name" value="alpha/beta hydrolase"/>
    <property type="match status" value="1"/>
</dbReference>
<dbReference type="OrthoDB" id="63519at2"/>
<organism evidence="2 3">
    <name type="scientific">Cryobacterium zongtaii</name>
    <dbReference type="NCBI Taxonomy" id="1259217"/>
    <lineage>
        <taxon>Bacteria</taxon>
        <taxon>Bacillati</taxon>
        <taxon>Actinomycetota</taxon>
        <taxon>Actinomycetes</taxon>
        <taxon>Micrococcales</taxon>
        <taxon>Microbacteriaceae</taxon>
        <taxon>Cryobacterium</taxon>
    </lineage>
</organism>
<dbReference type="SUPFAM" id="SSF53474">
    <property type="entry name" value="alpha/beta-Hydrolases"/>
    <property type="match status" value="1"/>
</dbReference>
<evidence type="ECO:0000313" key="2">
    <source>
        <dbReference type="EMBL" id="POH59535.1"/>
    </source>
</evidence>
<accession>A0A2S3Z5P6</accession>
<gene>
    <name evidence="2" type="ORF">C3B59_16620</name>
</gene>
<dbReference type="EMBL" id="PPXF01000065">
    <property type="protein sequence ID" value="POH59535.1"/>
    <property type="molecule type" value="Genomic_DNA"/>
</dbReference>
<dbReference type="Proteomes" id="UP000237104">
    <property type="component" value="Unassembled WGS sequence"/>
</dbReference>
<dbReference type="GO" id="GO:0016787">
    <property type="term" value="F:hydrolase activity"/>
    <property type="evidence" value="ECO:0007669"/>
    <property type="project" value="UniProtKB-KW"/>
</dbReference>
<reference evidence="2 3" key="1">
    <citation type="submission" date="2018-01" db="EMBL/GenBank/DDBJ databases">
        <title>Cryobacterium sp. nov., from glaciers in China.</title>
        <authorList>
            <person name="Liu Q."/>
            <person name="Xin Y.-H."/>
        </authorList>
    </citation>
    <scope>NUCLEOTIDE SEQUENCE [LARGE SCALE GENOMIC DNA]</scope>
    <source>
        <strain evidence="2 3">TMB1-8</strain>
    </source>
</reference>
<comment type="caution">
    <text evidence="2">The sequence shown here is derived from an EMBL/GenBank/DDBJ whole genome shotgun (WGS) entry which is preliminary data.</text>
</comment>
<dbReference type="InterPro" id="IPR000073">
    <property type="entry name" value="AB_hydrolase_1"/>
</dbReference>
<dbReference type="InterPro" id="IPR050471">
    <property type="entry name" value="AB_hydrolase"/>
</dbReference>
<dbReference type="PANTHER" id="PTHR43433:SF5">
    <property type="entry name" value="AB HYDROLASE-1 DOMAIN-CONTAINING PROTEIN"/>
    <property type="match status" value="1"/>
</dbReference>